<keyword evidence="1" id="KW-0812">Transmembrane</keyword>
<keyword evidence="1" id="KW-1133">Transmembrane helix</keyword>
<keyword evidence="3" id="KW-1185">Reference proteome</keyword>
<evidence type="ECO:0000313" key="3">
    <source>
        <dbReference type="Proteomes" id="UP000326354"/>
    </source>
</evidence>
<accession>A0A5S9IMM7</accession>
<dbReference type="KEGG" id="uam:UABAM_02592"/>
<sequence>MIEEDSFYFSIIFSIFFSHYFVYDISAQGCRNGGLLF</sequence>
<evidence type="ECO:0000313" key="2">
    <source>
        <dbReference type="EMBL" id="BBM84236.1"/>
    </source>
</evidence>
<gene>
    <name evidence="2" type="ORF">UABAM_02592</name>
</gene>
<proteinExistence type="predicted"/>
<protein>
    <submittedName>
        <fullName evidence="2">Uncharacterized protein</fullName>
    </submittedName>
</protein>
<feature type="transmembrane region" description="Helical" evidence="1">
    <location>
        <begin position="6"/>
        <end position="23"/>
    </location>
</feature>
<dbReference type="EMBL" id="AP019860">
    <property type="protein sequence ID" value="BBM84236.1"/>
    <property type="molecule type" value="Genomic_DNA"/>
</dbReference>
<reference evidence="2 3" key="1">
    <citation type="submission" date="2019-08" db="EMBL/GenBank/DDBJ databases">
        <title>Complete genome sequence of Candidatus Uab amorphum.</title>
        <authorList>
            <person name="Shiratori T."/>
            <person name="Suzuki S."/>
            <person name="Kakizawa Y."/>
            <person name="Ishida K."/>
        </authorList>
    </citation>
    <scope>NUCLEOTIDE SEQUENCE [LARGE SCALE GENOMIC DNA]</scope>
    <source>
        <strain evidence="2 3">SRT547</strain>
    </source>
</reference>
<keyword evidence="1" id="KW-0472">Membrane</keyword>
<evidence type="ECO:0000256" key="1">
    <source>
        <dbReference type="SAM" id="Phobius"/>
    </source>
</evidence>
<dbReference type="AlphaFoldDB" id="A0A5S9IMM7"/>
<dbReference type="Proteomes" id="UP000326354">
    <property type="component" value="Chromosome"/>
</dbReference>
<name>A0A5S9IMM7_UABAM</name>
<organism evidence="2 3">
    <name type="scientific">Uabimicrobium amorphum</name>
    <dbReference type="NCBI Taxonomy" id="2596890"/>
    <lineage>
        <taxon>Bacteria</taxon>
        <taxon>Pseudomonadati</taxon>
        <taxon>Planctomycetota</taxon>
        <taxon>Candidatus Uabimicrobiia</taxon>
        <taxon>Candidatus Uabimicrobiales</taxon>
        <taxon>Candidatus Uabimicrobiaceae</taxon>
        <taxon>Candidatus Uabimicrobium</taxon>
    </lineage>
</organism>